<dbReference type="Gene3D" id="1.10.10.10">
    <property type="entry name" value="Winged helix-like DNA-binding domain superfamily/Winged helix DNA-binding domain"/>
    <property type="match status" value="1"/>
</dbReference>
<sequence>MQSNYLEVQSLQRAFDILEVISNSSRPVNLKTLTEATGLAKSTVYRLLNNLESRDYVRCNPDGTYQLGLKLLLMSQRVDQKFELKNLARPFLKKLNDITKETVFLGILEKNKVLYVDMVESPHPVRLVAKIGTTNHVHCTSLGKALLMGHSEEAILDILNDQGMENRTEFTLVTPEAFLKDMELTRKRGYALDNRESEDECRCIGAPIYDYKGKVIAAVSISGPHSRFTLELIEKEVAEKLIIITGQISNSLGLISK</sequence>
<gene>
    <name evidence="8" type="ORF">BR63_01850</name>
</gene>
<reference evidence="8 9" key="1">
    <citation type="journal article" date="2019" name="Front. Microbiol.">
        <title>Thermoanaerosceptrum fracticalcis gen. nov. sp. nov., a Novel Fumarate-Fermenting Microorganism From a Deep Fractured Carbonate Aquifer of the US Great Basin.</title>
        <authorList>
            <person name="Hamilton-Brehm S.D."/>
            <person name="Stewart L.E."/>
            <person name="Zavarin M."/>
            <person name="Caldwell M."/>
            <person name="Lawson P.A."/>
            <person name="Onstott T.C."/>
            <person name="Grzymski J."/>
            <person name="Neveux I."/>
            <person name="Lollar B.S."/>
            <person name="Russell C.E."/>
            <person name="Moser D.P."/>
        </authorList>
    </citation>
    <scope>NUCLEOTIDE SEQUENCE [LARGE SCALE GENOMIC DNA]</scope>
    <source>
        <strain evidence="8 9">DRI-13</strain>
    </source>
</reference>
<feature type="domain" description="IclR-ED" evidence="7">
    <location>
        <begin position="70"/>
        <end position="254"/>
    </location>
</feature>
<dbReference type="PANTHER" id="PTHR30136:SF35">
    <property type="entry name" value="HTH-TYPE TRANSCRIPTIONAL REGULATOR RV1719"/>
    <property type="match status" value="1"/>
</dbReference>
<dbReference type="InterPro" id="IPR005471">
    <property type="entry name" value="Tscrpt_reg_IclR_N"/>
</dbReference>
<keyword evidence="1" id="KW-0805">Transcription regulation</keyword>
<dbReference type="Gene3D" id="3.30.450.40">
    <property type="match status" value="1"/>
</dbReference>
<dbReference type="AlphaFoldDB" id="A0A7G6DZB8"/>
<dbReference type="PROSITE" id="PS51078">
    <property type="entry name" value="ICLR_ED"/>
    <property type="match status" value="1"/>
</dbReference>
<evidence type="ECO:0000256" key="2">
    <source>
        <dbReference type="ARBA" id="ARBA00023125"/>
    </source>
</evidence>
<evidence type="ECO:0000256" key="5">
    <source>
        <dbReference type="ARBA" id="ARBA00070406"/>
    </source>
</evidence>
<dbReference type="Pfam" id="PF09339">
    <property type="entry name" value="HTH_IclR"/>
    <property type="match status" value="1"/>
</dbReference>
<dbReference type="SUPFAM" id="SSF46785">
    <property type="entry name" value="Winged helix' DNA-binding domain"/>
    <property type="match status" value="1"/>
</dbReference>
<comment type="function">
    <text evidence="4">May be an activator protein for the gylABX operon.</text>
</comment>
<evidence type="ECO:0000259" key="7">
    <source>
        <dbReference type="PROSITE" id="PS51078"/>
    </source>
</evidence>
<evidence type="ECO:0000313" key="8">
    <source>
        <dbReference type="EMBL" id="QNB45172.1"/>
    </source>
</evidence>
<dbReference type="GO" id="GO:0003677">
    <property type="term" value="F:DNA binding"/>
    <property type="evidence" value="ECO:0007669"/>
    <property type="project" value="UniProtKB-KW"/>
</dbReference>
<proteinExistence type="predicted"/>
<feature type="domain" description="HTH iclR-type" evidence="6">
    <location>
        <begin position="8"/>
        <end position="69"/>
    </location>
</feature>
<protein>
    <recommendedName>
        <fullName evidence="5">Glycerol operon regulatory protein</fullName>
    </recommendedName>
</protein>
<dbReference type="Proteomes" id="UP000515847">
    <property type="component" value="Chromosome"/>
</dbReference>
<dbReference type="OrthoDB" id="9791752at2"/>
<keyword evidence="9" id="KW-1185">Reference proteome</keyword>
<dbReference type="KEGG" id="tfr:BR63_01850"/>
<dbReference type="InterPro" id="IPR029016">
    <property type="entry name" value="GAF-like_dom_sf"/>
</dbReference>
<evidence type="ECO:0000259" key="6">
    <source>
        <dbReference type="PROSITE" id="PS51077"/>
    </source>
</evidence>
<keyword evidence="2" id="KW-0238">DNA-binding</keyword>
<name>A0A7G6DZB8_THEFR</name>
<evidence type="ECO:0000256" key="1">
    <source>
        <dbReference type="ARBA" id="ARBA00023015"/>
    </source>
</evidence>
<dbReference type="RefSeq" id="WP_034425560.1">
    <property type="nucleotide sequence ID" value="NZ_CP045798.1"/>
</dbReference>
<dbReference type="InterPro" id="IPR014757">
    <property type="entry name" value="Tscrpt_reg_IclR_C"/>
</dbReference>
<dbReference type="PANTHER" id="PTHR30136">
    <property type="entry name" value="HELIX-TURN-HELIX TRANSCRIPTIONAL REGULATOR, ICLR FAMILY"/>
    <property type="match status" value="1"/>
</dbReference>
<evidence type="ECO:0000313" key="9">
    <source>
        <dbReference type="Proteomes" id="UP000515847"/>
    </source>
</evidence>
<dbReference type="InterPro" id="IPR036390">
    <property type="entry name" value="WH_DNA-bd_sf"/>
</dbReference>
<dbReference type="EMBL" id="CP045798">
    <property type="protein sequence ID" value="QNB45172.1"/>
    <property type="molecule type" value="Genomic_DNA"/>
</dbReference>
<dbReference type="GO" id="GO:0045892">
    <property type="term" value="P:negative regulation of DNA-templated transcription"/>
    <property type="evidence" value="ECO:0007669"/>
    <property type="project" value="TreeGrafter"/>
</dbReference>
<dbReference type="SUPFAM" id="SSF55781">
    <property type="entry name" value="GAF domain-like"/>
    <property type="match status" value="1"/>
</dbReference>
<organism evidence="8 9">
    <name type="scientific">Thermanaerosceptrum fracticalcis</name>
    <dbReference type="NCBI Taxonomy" id="1712410"/>
    <lineage>
        <taxon>Bacteria</taxon>
        <taxon>Bacillati</taxon>
        <taxon>Bacillota</taxon>
        <taxon>Clostridia</taxon>
        <taxon>Eubacteriales</taxon>
        <taxon>Peptococcaceae</taxon>
        <taxon>Thermanaerosceptrum</taxon>
    </lineage>
</organism>
<dbReference type="InterPro" id="IPR050707">
    <property type="entry name" value="HTH_MetabolicPath_Reg"/>
</dbReference>
<dbReference type="FunFam" id="1.10.10.10:FF:000056">
    <property type="entry name" value="IclR family transcriptional regulator"/>
    <property type="match status" value="1"/>
</dbReference>
<dbReference type="Pfam" id="PF01614">
    <property type="entry name" value="IclR_C"/>
    <property type="match status" value="1"/>
</dbReference>
<dbReference type="SMART" id="SM00346">
    <property type="entry name" value="HTH_ICLR"/>
    <property type="match status" value="1"/>
</dbReference>
<dbReference type="InterPro" id="IPR036388">
    <property type="entry name" value="WH-like_DNA-bd_sf"/>
</dbReference>
<dbReference type="GO" id="GO:0003700">
    <property type="term" value="F:DNA-binding transcription factor activity"/>
    <property type="evidence" value="ECO:0007669"/>
    <property type="project" value="TreeGrafter"/>
</dbReference>
<evidence type="ECO:0000256" key="4">
    <source>
        <dbReference type="ARBA" id="ARBA00058938"/>
    </source>
</evidence>
<dbReference type="PROSITE" id="PS51077">
    <property type="entry name" value="HTH_ICLR"/>
    <property type="match status" value="1"/>
</dbReference>
<accession>A0A7G6DZB8</accession>
<keyword evidence="3" id="KW-0804">Transcription</keyword>
<evidence type="ECO:0000256" key="3">
    <source>
        <dbReference type="ARBA" id="ARBA00023163"/>
    </source>
</evidence>